<proteinExistence type="inferred from homology"/>
<dbReference type="Pfam" id="PF00984">
    <property type="entry name" value="UDPG_MGDP_dh"/>
    <property type="match status" value="1"/>
</dbReference>
<dbReference type="GO" id="GO:0051287">
    <property type="term" value="F:NAD binding"/>
    <property type="evidence" value="ECO:0007669"/>
    <property type="project" value="InterPro"/>
</dbReference>
<dbReference type="SUPFAM" id="SSF51735">
    <property type="entry name" value="NAD(P)-binding Rossmann-fold domains"/>
    <property type="match status" value="1"/>
</dbReference>
<dbReference type="InterPro" id="IPR036220">
    <property type="entry name" value="UDP-Glc/GDP-Man_DH_C_sf"/>
</dbReference>
<dbReference type="GO" id="GO:0016628">
    <property type="term" value="F:oxidoreductase activity, acting on the CH-CH group of donors, NAD or NADP as acceptor"/>
    <property type="evidence" value="ECO:0007669"/>
    <property type="project" value="InterPro"/>
</dbReference>
<dbReference type="PANTHER" id="PTHR43491">
    <property type="entry name" value="UDP-N-ACETYL-D-MANNOSAMINE DEHYDROGENASE"/>
    <property type="match status" value="1"/>
</dbReference>
<keyword evidence="6" id="KW-1185">Reference proteome</keyword>
<dbReference type="SUPFAM" id="SSF52413">
    <property type="entry name" value="UDP-glucose/GDP-mannose dehydrogenase C-terminal domain"/>
    <property type="match status" value="1"/>
</dbReference>
<dbReference type="InterPro" id="IPR001732">
    <property type="entry name" value="UDP-Glc/GDP-Man_DH_N"/>
</dbReference>
<dbReference type="SUPFAM" id="SSF48179">
    <property type="entry name" value="6-phosphogluconate dehydrogenase C-terminal domain-like"/>
    <property type="match status" value="1"/>
</dbReference>
<protein>
    <submittedName>
        <fullName evidence="5">Nucleotide sugar dehydrogenase</fullName>
    </submittedName>
</protein>
<sequence>MAEKIVVIGQGHAGLPLAVRAAEAGYLVVGVDIDAQRVERLLAGRSYIEDVTDARLAAVLGCGRYSAGADMAEAADFDICVITVPAPLRGGAPDPSAVADAAYAVAPYLRPGATVILESPAYPGTTDELLRELLEEGSGLRAPGDFHLGYSPERIDPGNPCWRLETIPKIVSGLDDAALARVDRFYSTLVERTVPVSTTRVAELAKLLEVTFRHVNIALVNEMAMLGPELGVDVREAIEAAATKPFGHMRFTPGPGVGGERPGVEPLWPPHRGAGRGSRLTELADAINAHMPEHVVGRITRGLNHRRLPLRGSRVLVLGLAYKRNSGHLRESAALRVAAELHALGAHVRAVDPHVDQERVPDYIDLVRLTQEEVAGADAVAVLTDHDCFDYTMVGQHAAYVFDAHDRCQGHNVERL</sequence>
<evidence type="ECO:0000256" key="2">
    <source>
        <dbReference type="ARBA" id="ARBA00023027"/>
    </source>
</evidence>
<keyword evidence="1" id="KW-0560">Oxidoreductase</keyword>
<dbReference type="Proteomes" id="UP000578449">
    <property type="component" value="Unassembled WGS sequence"/>
</dbReference>
<evidence type="ECO:0000313" key="5">
    <source>
        <dbReference type="EMBL" id="MBB5131145.1"/>
    </source>
</evidence>
<dbReference type="Pfam" id="PF03720">
    <property type="entry name" value="UDPG_MGDP_dh_C"/>
    <property type="match status" value="1"/>
</dbReference>
<evidence type="ECO:0000259" key="4">
    <source>
        <dbReference type="SMART" id="SM00984"/>
    </source>
</evidence>
<keyword evidence="2" id="KW-0520">NAD</keyword>
<comment type="similarity">
    <text evidence="3">Belongs to the UDP-glucose/GDP-mannose dehydrogenase family.</text>
</comment>
<feature type="domain" description="UDP-glucose/GDP-mannose dehydrogenase C-terminal" evidence="4">
    <location>
        <begin position="316"/>
        <end position="410"/>
    </location>
</feature>
<dbReference type="InterPro" id="IPR008927">
    <property type="entry name" value="6-PGluconate_DH-like_C_sf"/>
</dbReference>
<dbReference type="RefSeq" id="WP_185047995.1">
    <property type="nucleotide sequence ID" value="NZ_BAABIX010000044.1"/>
</dbReference>
<dbReference type="GO" id="GO:0016616">
    <property type="term" value="F:oxidoreductase activity, acting on the CH-OH group of donors, NAD or NADP as acceptor"/>
    <property type="evidence" value="ECO:0007669"/>
    <property type="project" value="InterPro"/>
</dbReference>
<gene>
    <name evidence="5" type="ORF">HNP84_000851</name>
</gene>
<accession>A0A840P533</accession>
<dbReference type="InterPro" id="IPR014027">
    <property type="entry name" value="UDP-Glc/GDP-Man_DH_C"/>
</dbReference>
<dbReference type="PIRSF" id="PIRSF500136">
    <property type="entry name" value="UDP_ManNAc_DH"/>
    <property type="match status" value="1"/>
</dbReference>
<evidence type="ECO:0000313" key="6">
    <source>
        <dbReference type="Proteomes" id="UP000578449"/>
    </source>
</evidence>
<dbReference type="AlphaFoldDB" id="A0A840P533"/>
<dbReference type="PIRSF" id="PIRSF000124">
    <property type="entry name" value="UDPglc_GDPman_dh"/>
    <property type="match status" value="1"/>
</dbReference>
<organism evidence="5 6">
    <name type="scientific">Thermocatellispora tengchongensis</name>
    <dbReference type="NCBI Taxonomy" id="1073253"/>
    <lineage>
        <taxon>Bacteria</taxon>
        <taxon>Bacillati</taxon>
        <taxon>Actinomycetota</taxon>
        <taxon>Actinomycetes</taxon>
        <taxon>Streptosporangiales</taxon>
        <taxon>Streptosporangiaceae</taxon>
        <taxon>Thermocatellispora</taxon>
    </lineage>
</organism>
<evidence type="ECO:0000256" key="1">
    <source>
        <dbReference type="ARBA" id="ARBA00023002"/>
    </source>
</evidence>
<dbReference type="NCBIfam" id="TIGR03026">
    <property type="entry name" value="NDP-sugDHase"/>
    <property type="match status" value="1"/>
</dbReference>
<dbReference type="InterPro" id="IPR028359">
    <property type="entry name" value="UDP_ManNAc/GlcNAc_DH"/>
</dbReference>
<dbReference type="PANTHER" id="PTHR43491:SF1">
    <property type="entry name" value="UDP-N-ACETYL-D-MANNOSAMINE DEHYDROGENASE"/>
    <property type="match status" value="1"/>
</dbReference>
<dbReference type="EMBL" id="JACHGN010000002">
    <property type="protein sequence ID" value="MBB5131145.1"/>
    <property type="molecule type" value="Genomic_DNA"/>
</dbReference>
<evidence type="ECO:0000256" key="3">
    <source>
        <dbReference type="PIRNR" id="PIRNR000124"/>
    </source>
</evidence>
<comment type="caution">
    <text evidence="5">The sequence shown here is derived from an EMBL/GenBank/DDBJ whole genome shotgun (WGS) entry which is preliminary data.</text>
</comment>
<dbReference type="Pfam" id="PF03721">
    <property type="entry name" value="UDPG_MGDP_dh_N"/>
    <property type="match status" value="1"/>
</dbReference>
<dbReference type="Gene3D" id="3.40.50.720">
    <property type="entry name" value="NAD(P)-binding Rossmann-like Domain"/>
    <property type="match status" value="2"/>
</dbReference>
<dbReference type="SMART" id="SM00984">
    <property type="entry name" value="UDPG_MGDP_dh_C"/>
    <property type="match status" value="1"/>
</dbReference>
<dbReference type="InterPro" id="IPR014026">
    <property type="entry name" value="UDP-Glc/GDP-Man_DH_dimer"/>
</dbReference>
<name>A0A840P533_9ACTN</name>
<reference evidence="5 6" key="1">
    <citation type="submission" date="2020-08" db="EMBL/GenBank/DDBJ databases">
        <title>Genomic Encyclopedia of Type Strains, Phase IV (KMG-IV): sequencing the most valuable type-strain genomes for metagenomic binning, comparative biology and taxonomic classification.</title>
        <authorList>
            <person name="Goeker M."/>
        </authorList>
    </citation>
    <scope>NUCLEOTIDE SEQUENCE [LARGE SCALE GENOMIC DNA]</scope>
    <source>
        <strain evidence="5 6">DSM 45615</strain>
    </source>
</reference>
<dbReference type="InterPro" id="IPR036291">
    <property type="entry name" value="NAD(P)-bd_dom_sf"/>
</dbReference>
<dbReference type="InterPro" id="IPR017476">
    <property type="entry name" value="UDP-Glc/GDP-Man"/>
</dbReference>
<dbReference type="GO" id="GO:0000271">
    <property type="term" value="P:polysaccharide biosynthetic process"/>
    <property type="evidence" value="ECO:0007669"/>
    <property type="project" value="InterPro"/>
</dbReference>